<dbReference type="CDD" id="cd01949">
    <property type="entry name" value="GGDEF"/>
    <property type="match status" value="1"/>
</dbReference>
<dbReference type="InterPro" id="IPR000160">
    <property type="entry name" value="GGDEF_dom"/>
</dbReference>
<dbReference type="PANTHER" id="PTHR45138">
    <property type="entry name" value="REGULATORY COMPONENTS OF SENSORY TRANSDUCTION SYSTEM"/>
    <property type="match status" value="1"/>
</dbReference>
<dbReference type="OrthoDB" id="9783388at2"/>
<protein>
    <submittedName>
        <fullName evidence="3">Diguanylate cyclase (GGDEF) domain-containing protein</fullName>
    </submittedName>
</protein>
<feature type="coiled-coil region" evidence="1">
    <location>
        <begin position="68"/>
        <end position="95"/>
    </location>
</feature>
<accession>L0FDF4</accession>
<dbReference type="Proteomes" id="UP000010797">
    <property type="component" value="Chromosome"/>
</dbReference>
<dbReference type="PANTHER" id="PTHR45138:SF9">
    <property type="entry name" value="DIGUANYLATE CYCLASE DGCM-RELATED"/>
    <property type="match status" value="1"/>
</dbReference>
<dbReference type="RefSeq" id="WP_015263645.1">
    <property type="nucleotide sequence ID" value="NC_019903.1"/>
</dbReference>
<dbReference type="NCBIfam" id="TIGR00254">
    <property type="entry name" value="GGDEF"/>
    <property type="match status" value="1"/>
</dbReference>
<dbReference type="SUPFAM" id="SSF55073">
    <property type="entry name" value="Nucleotide cyclase"/>
    <property type="match status" value="1"/>
</dbReference>
<gene>
    <name evidence="3" type="ordered locus">Desdi_3292</name>
</gene>
<evidence type="ECO:0000259" key="2">
    <source>
        <dbReference type="PROSITE" id="PS50887"/>
    </source>
</evidence>
<evidence type="ECO:0000313" key="4">
    <source>
        <dbReference type="Proteomes" id="UP000010797"/>
    </source>
</evidence>
<dbReference type="KEGG" id="ddl:Desdi_3292"/>
<keyword evidence="4" id="KW-1185">Reference proteome</keyword>
<dbReference type="Pfam" id="PF00990">
    <property type="entry name" value="GGDEF"/>
    <property type="match status" value="1"/>
</dbReference>
<organism evidence="3 4">
    <name type="scientific">Desulfitobacterium dichloroeliminans (strain LMG P-21439 / DCA1)</name>
    <dbReference type="NCBI Taxonomy" id="871963"/>
    <lineage>
        <taxon>Bacteria</taxon>
        <taxon>Bacillati</taxon>
        <taxon>Bacillota</taxon>
        <taxon>Clostridia</taxon>
        <taxon>Eubacteriales</taxon>
        <taxon>Desulfitobacteriaceae</taxon>
        <taxon>Desulfitobacterium</taxon>
    </lineage>
</organism>
<dbReference type="InterPro" id="IPR029787">
    <property type="entry name" value="Nucleotide_cyclase"/>
</dbReference>
<dbReference type="Gene3D" id="3.30.70.270">
    <property type="match status" value="1"/>
</dbReference>
<sequence>MEVKGSSIAMIIVDVDLFKRVNDCYGHLAGDYVLQKFAECLGTMVRPYDFIGRYGGEEFAICLPGTDIEQATVVAERMRENVAALEVEYMNYRIRVTGSFGVTVYDQESPEDVDILIERADSAMYVAKSHKNTVYQCVS</sequence>
<dbReference type="AlphaFoldDB" id="L0FDF4"/>
<evidence type="ECO:0000313" key="3">
    <source>
        <dbReference type="EMBL" id="AGA70686.1"/>
    </source>
</evidence>
<dbReference type="EMBL" id="CP003344">
    <property type="protein sequence ID" value="AGA70686.1"/>
    <property type="molecule type" value="Genomic_DNA"/>
</dbReference>
<dbReference type="InterPro" id="IPR043128">
    <property type="entry name" value="Rev_trsase/Diguanyl_cyclase"/>
</dbReference>
<dbReference type="eggNOG" id="COG3706">
    <property type="taxonomic scope" value="Bacteria"/>
</dbReference>
<proteinExistence type="predicted"/>
<name>L0FDF4_DESDL</name>
<dbReference type="InterPro" id="IPR050469">
    <property type="entry name" value="Diguanylate_Cyclase"/>
</dbReference>
<feature type="domain" description="GGDEF" evidence="2">
    <location>
        <begin position="6"/>
        <end position="139"/>
    </location>
</feature>
<dbReference type="SMART" id="SM00267">
    <property type="entry name" value="GGDEF"/>
    <property type="match status" value="1"/>
</dbReference>
<reference evidence="4" key="1">
    <citation type="submission" date="2012-02" db="EMBL/GenBank/DDBJ databases">
        <title>Complete sequence of Desulfitobacterium dichloroeliminans LMG P-21439.</title>
        <authorList>
            <person name="Lucas S."/>
            <person name="Han J."/>
            <person name="Lapidus A."/>
            <person name="Cheng J.-F."/>
            <person name="Goodwin L."/>
            <person name="Pitluck S."/>
            <person name="Peters L."/>
            <person name="Ovchinnikova G."/>
            <person name="Teshima H."/>
            <person name="Detter J.C."/>
            <person name="Han C."/>
            <person name="Tapia R."/>
            <person name="Land M."/>
            <person name="Hauser L."/>
            <person name="Kyrpides N."/>
            <person name="Ivanova N."/>
            <person name="Pagani I."/>
            <person name="Kruse T."/>
            <person name="de Vos W.M."/>
            <person name="Boon N."/>
            <person name="Smidt H."/>
            <person name="Woyke T."/>
        </authorList>
    </citation>
    <scope>NUCLEOTIDE SEQUENCE [LARGE SCALE GENOMIC DNA]</scope>
    <source>
        <strain evidence="4">LMG P-21439 / DCA1</strain>
    </source>
</reference>
<dbReference type="PROSITE" id="PS50887">
    <property type="entry name" value="GGDEF"/>
    <property type="match status" value="1"/>
</dbReference>
<dbReference type="STRING" id="871963.Desdi_3292"/>
<dbReference type="GO" id="GO:0052621">
    <property type="term" value="F:diguanylate cyclase activity"/>
    <property type="evidence" value="ECO:0007669"/>
    <property type="project" value="TreeGrafter"/>
</dbReference>
<evidence type="ECO:0000256" key="1">
    <source>
        <dbReference type="SAM" id="Coils"/>
    </source>
</evidence>
<dbReference type="HOGENOM" id="CLU_000445_11_16_9"/>
<keyword evidence="1" id="KW-0175">Coiled coil</keyword>